<evidence type="ECO:0000256" key="6">
    <source>
        <dbReference type="RuleBase" id="RU363077"/>
    </source>
</evidence>
<feature type="transmembrane region" description="Helical" evidence="6">
    <location>
        <begin position="47"/>
        <end position="67"/>
    </location>
</feature>
<feature type="transmembrane region" description="Helical" evidence="6">
    <location>
        <begin position="111"/>
        <end position="130"/>
    </location>
</feature>
<evidence type="ECO:0000313" key="8">
    <source>
        <dbReference type="EMBL" id="CDP08051.1"/>
    </source>
</evidence>
<proteinExistence type="inferred from homology"/>
<dbReference type="PhylomeDB" id="A0A068UHU4"/>
<feature type="transmembrane region" description="Helical" evidence="6">
    <location>
        <begin position="190"/>
        <end position="208"/>
    </location>
</feature>
<evidence type="ECO:0000256" key="3">
    <source>
        <dbReference type="ARBA" id="ARBA00022692"/>
    </source>
</evidence>
<dbReference type="Proteomes" id="UP000295252">
    <property type="component" value="Chromosome V"/>
</dbReference>
<comment type="subcellular location">
    <subcellularLocation>
        <location evidence="1 6">Membrane</location>
        <topology evidence="1 6">Multi-pass membrane protein</topology>
    </subcellularLocation>
</comment>
<dbReference type="SUPFAM" id="SSF103481">
    <property type="entry name" value="Multidrug resistance efflux transporter EmrE"/>
    <property type="match status" value="2"/>
</dbReference>
<dbReference type="InterPro" id="IPR000620">
    <property type="entry name" value="EamA_dom"/>
</dbReference>
<evidence type="ECO:0000256" key="4">
    <source>
        <dbReference type="ARBA" id="ARBA00022989"/>
    </source>
</evidence>
<gene>
    <name evidence="8" type="ORF">GSCOC_T00026745001</name>
</gene>
<feature type="transmembrane region" description="Helical" evidence="6">
    <location>
        <begin position="311"/>
        <end position="330"/>
    </location>
</feature>
<dbReference type="PANTHER" id="PTHR31218">
    <property type="entry name" value="WAT1-RELATED PROTEIN"/>
    <property type="match status" value="1"/>
</dbReference>
<evidence type="ECO:0000256" key="2">
    <source>
        <dbReference type="ARBA" id="ARBA00007635"/>
    </source>
</evidence>
<reference evidence="9" key="1">
    <citation type="journal article" date="2014" name="Science">
        <title>The coffee genome provides insight into the convergent evolution of caffeine biosynthesis.</title>
        <authorList>
            <person name="Denoeud F."/>
            <person name="Carretero-Paulet L."/>
            <person name="Dereeper A."/>
            <person name="Droc G."/>
            <person name="Guyot R."/>
            <person name="Pietrella M."/>
            <person name="Zheng C."/>
            <person name="Alberti A."/>
            <person name="Anthony F."/>
            <person name="Aprea G."/>
            <person name="Aury J.M."/>
            <person name="Bento P."/>
            <person name="Bernard M."/>
            <person name="Bocs S."/>
            <person name="Campa C."/>
            <person name="Cenci A."/>
            <person name="Combes M.C."/>
            <person name="Crouzillat D."/>
            <person name="Da Silva C."/>
            <person name="Daddiego L."/>
            <person name="De Bellis F."/>
            <person name="Dussert S."/>
            <person name="Garsmeur O."/>
            <person name="Gayraud T."/>
            <person name="Guignon V."/>
            <person name="Jahn K."/>
            <person name="Jamilloux V."/>
            <person name="Joet T."/>
            <person name="Labadie K."/>
            <person name="Lan T."/>
            <person name="Leclercq J."/>
            <person name="Lepelley M."/>
            <person name="Leroy T."/>
            <person name="Li L.T."/>
            <person name="Librado P."/>
            <person name="Lopez L."/>
            <person name="Munoz A."/>
            <person name="Noel B."/>
            <person name="Pallavicini A."/>
            <person name="Perrotta G."/>
            <person name="Poncet V."/>
            <person name="Pot D."/>
            <person name="Priyono X."/>
            <person name="Rigoreau M."/>
            <person name="Rouard M."/>
            <person name="Rozas J."/>
            <person name="Tranchant-Dubreuil C."/>
            <person name="VanBuren R."/>
            <person name="Zhang Q."/>
            <person name="Andrade A.C."/>
            <person name="Argout X."/>
            <person name="Bertrand B."/>
            <person name="de Kochko A."/>
            <person name="Graziosi G."/>
            <person name="Henry R.J."/>
            <person name="Jayarama X."/>
            <person name="Ming R."/>
            <person name="Nagai C."/>
            <person name="Rounsley S."/>
            <person name="Sankoff D."/>
            <person name="Giuliano G."/>
            <person name="Albert V.A."/>
            <person name="Wincker P."/>
            <person name="Lashermes P."/>
        </authorList>
    </citation>
    <scope>NUCLEOTIDE SEQUENCE [LARGE SCALE GENOMIC DNA]</scope>
    <source>
        <strain evidence="9">cv. DH200-94</strain>
    </source>
</reference>
<dbReference type="GO" id="GO:0016020">
    <property type="term" value="C:membrane"/>
    <property type="evidence" value="ECO:0007669"/>
    <property type="project" value="UniProtKB-SubCell"/>
</dbReference>
<dbReference type="InterPro" id="IPR030184">
    <property type="entry name" value="WAT1-related"/>
</dbReference>
<evidence type="ECO:0000256" key="5">
    <source>
        <dbReference type="ARBA" id="ARBA00023136"/>
    </source>
</evidence>
<dbReference type="OMA" id="AVIFVNM"/>
<comment type="similarity">
    <text evidence="2 6">Belongs to the drug/metabolite transporter (DMT) superfamily. Plant drug/metabolite exporter (P-DME) (TC 2.A.7.4) family.</text>
</comment>
<sequence length="356" mass="39729">MTKGSSMMAMKEWFEGGRVAIAMLTVQVISGALQIMARIIFNQGTFVFAYLFYRHVVGAVCIAPLALHRERDGGKKLSWGIFLWLFVVALTGLTMALGLFCYGMSDTTATYATNFLTLVPVVTFLFSTILRMEKVQLRTKVGKMKILGTTICFGGALIMALYKGKAFYIIHRTQKHHRMLTKSKPQNRTLGTIFLIGSCLSNCFWFISQGKLLEIYPYKFWTTFFICIIGSMQQAVIGLCINRSRGVWRLGWNLELLTIFISGTLATALSFCMISWAVAERGPTYPAMFTPLRLIFVAIGETLFLDEVLTVGGLLGMSLIIIGFYSFLWAKNKEIKAKTTNADAEVESMPDESATA</sequence>
<accession>A0A068UHU4</accession>
<keyword evidence="4 6" id="KW-1133">Transmembrane helix</keyword>
<dbReference type="InterPro" id="IPR037185">
    <property type="entry name" value="EmrE-like"/>
</dbReference>
<feature type="transmembrane region" description="Helical" evidence="6">
    <location>
        <begin position="151"/>
        <end position="170"/>
    </location>
</feature>
<organism evidence="8 9">
    <name type="scientific">Coffea canephora</name>
    <name type="common">Robusta coffee</name>
    <dbReference type="NCBI Taxonomy" id="49390"/>
    <lineage>
        <taxon>Eukaryota</taxon>
        <taxon>Viridiplantae</taxon>
        <taxon>Streptophyta</taxon>
        <taxon>Embryophyta</taxon>
        <taxon>Tracheophyta</taxon>
        <taxon>Spermatophyta</taxon>
        <taxon>Magnoliopsida</taxon>
        <taxon>eudicotyledons</taxon>
        <taxon>Gunneridae</taxon>
        <taxon>Pentapetalae</taxon>
        <taxon>asterids</taxon>
        <taxon>lamiids</taxon>
        <taxon>Gentianales</taxon>
        <taxon>Rubiaceae</taxon>
        <taxon>Ixoroideae</taxon>
        <taxon>Gardenieae complex</taxon>
        <taxon>Bertiereae - Coffeeae clade</taxon>
        <taxon>Coffeeae</taxon>
        <taxon>Coffea</taxon>
    </lineage>
</organism>
<dbReference type="AlphaFoldDB" id="A0A068UHU4"/>
<protein>
    <recommendedName>
        <fullName evidence="6">WAT1-related protein</fullName>
    </recommendedName>
</protein>
<keyword evidence="5 6" id="KW-0472">Membrane</keyword>
<feature type="domain" description="EamA" evidence="7">
    <location>
        <begin position="20"/>
        <end position="159"/>
    </location>
</feature>
<dbReference type="GO" id="GO:0022857">
    <property type="term" value="F:transmembrane transporter activity"/>
    <property type="evidence" value="ECO:0007669"/>
    <property type="project" value="InterPro"/>
</dbReference>
<dbReference type="Pfam" id="PF00892">
    <property type="entry name" value="EamA"/>
    <property type="match status" value="1"/>
</dbReference>
<feature type="transmembrane region" description="Helical" evidence="6">
    <location>
        <begin position="220"/>
        <end position="244"/>
    </location>
</feature>
<keyword evidence="3 6" id="KW-0812">Transmembrane</keyword>
<dbReference type="EMBL" id="HG739114">
    <property type="protein sequence ID" value="CDP08051.1"/>
    <property type="molecule type" value="Genomic_DNA"/>
</dbReference>
<evidence type="ECO:0000259" key="7">
    <source>
        <dbReference type="Pfam" id="PF00892"/>
    </source>
</evidence>
<evidence type="ECO:0000256" key="1">
    <source>
        <dbReference type="ARBA" id="ARBA00004141"/>
    </source>
</evidence>
<dbReference type="Gramene" id="CDP08051">
    <property type="protein sequence ID" value="CDP08051"/>
    <property type="gene ID" value="GSCOC_T00026745001"/>
</dbReference>
<evidence type="ECO:0000313" key="9">
    <source>
        <dbReference type="Proteomes" id="UP000295252"/>
    </source>
</evidence>
<dbReference type="OrthoDB" id="670984at2759"/>
<name>A0A068UHU4_COFCA</name>
<keyword evidence="9" id="KW-1185">Reference proteome</keyword>
<dbReference type="InParanoid" id="A0A068UHU4"/>
<feature type="transmembrane region" description="Helical" evidence="6">
    <location>
        <begin position="79"/>
        <end position="105"/>
    </location>
</feature>
<feature type="transmembrane region" description="Helical" evidence="6">
    <location>
        <begin position="256"/>
        <end position="278"/>
    </location>
</feature>